<organism evidence="1 2">
    <name type="scientific">Salinihabitans flavidus</name>
    <dbReference type="NCBI Taxonomy" id="569882"/>
    <lineage>
        <taxon>Bacteria</taxon>
        <taxon>Pseudomonadati</taxon>
        <taxon>Pseudomonadota</taxon>
        <taxon>Alphaproteobacteria</taxon>
        <taxon>Rhodobacterales</taxon>
        <taxon>Roseobacteraceae</taxon>
        <taxon>Salinihabitans</taxon>
    </lineage>
</organism>
<dbReference type="Gene3D" id="3.40.50.150">
    <property type="entry name" value="Vaccinia Virus protein VP39"/>
    <property type="match status" value="1"/>
</dbReference>
<evidence type="ECO:0000313" key="2">
    <source>
        <dbReference type="Proteomes" id="UP000198893"/>
    </source>
</evidence>
<dbReference type="EMBL" id="FODS01000019">
    <property type="protein sequence ID" value="SEP00377.1"/>
    <property type="molecule type" value="Genomic_DNA"/>
</dbReference>
<dbReference type="Proteomes" id="UP000198893">
    <property type="component" value="Unassembled WGS sequence"/>
</dbReference>
<dbReference type="AlphaFoldDB" id="A0A1H8UBH2"/>
<reference evidence="1 2" key="1">
    <citation type="submission" date="2016-10" db="EMBL/GenBank/DDBJ databases">
        <authorList>
            <person name="de Groot N.N."/>
        </authorList>
    </citation>
    <scope>NUCLEOTIDE SEQUENCE [LARGE SCALE GENOMIC DNA]</scope>
    <source>
        <strain evidence="1 2">DSM 27842</strain>
    </source>
</reference>
<gene>
    <name evidence="1" type="ORF">SAMN04490248_11922</name>
</gene>
<dbReference type="RefSeq" id="WP_093119527.1">
    <property type="nucleotide sequence ID" value="NZ_FODS01000019.1"/>
</dbReference>
<sequence length="327" mass="36305">MRYHVMKVQNLSPLFRGLRLSGKQWLDRQAPGFTGTLRLLGPEAGAITPVLRDRTGAVIECAWQHPDPPDPGDLAILRQPPENRLLLQGRFEFPEVGPLEIVDSTTDTILATLTPGIAFPDHIFDLLEETRLSGFAPLGFANFVETGTLFGHTTLHASYWFDHVTTIELSEVLHAQALKHLAHRPNVTCLQGNSAERLPEVIAGLEGASFFFLDAHWSGDNSVDWGASNFKGYPAETARIEDPSLPEGERQVPLLSELRAIAEGHTGAALVLIDDWQTPGLKDANFAGEDWSHIDPARLIDWMAAHPRTHAHFRASWNRYVWQLDPA</sequence>
<accession>A0A1H8UBH2</accession>
<protein>
    <submittedName>
        <fullName evidence="1">Uncharacterized protein</fullName>
    </submittedName>
</protein>
<dbReference type="SUPFAM" id="SSF53335">
    <property type="entry name" value="S-adenosyl-L-methionine-dependent methyltransferases"/>
    <property type="match status" value="1"/>
</dbReference>
<proteinExistence type="predicted"/>
<name>A0A1H8UBH2_9RHOB</name>
<dbReference type="OrthoDB" id="9814648at2"/>
<dbReference type="STRING" id="569882.SAMN04490248_11922"/>
<evidence type="ECO:0000313" key="1">
    <source>
        <dbReference type="EMBL" id="SEP00377.1"/>
    </source>
</evidence>
<keyword evidence="2" id="KW-1185">Reference proteome</keyword>
<dbReference type="InterPro" id="IPR029063">
    <property type="entry name" value="SAM-dependent_MTases_sf"/>
</dbReference>